<comment type="function">
    <text evidence="10">S-adenosyl-L-methionine-dependent methyltransferase that acts as a component of the wybutosine biosynthesis pathway. Wybutosine is a hyper modified guanosine with a tricyclic base found at the 3'-position adjacent to the anticodon of eukaryotic phenylalanine tRNA. Probably methylates N-4 position of wybutosine-86 to produce wybutosine-72.</text>
</comment>
<dbReference type="EC" id="2.1.1.282" evidence="3"/>
<evidence type="ECO:0000256" key="6">
    <source>
        <dbReference type="ARBA" id="ARBA00022691"/>
    </source>
</evidence>
<reference evidence="14 15" key="1">
    <citation type="journal article" date="2016" name="Proc. Natl. Acad. Sci. U.S.A.">
        <title>Comparative genomics of biotechnologically important yeasts.</title>
        <authorList>
            <person name="Riley R."/>
            <person name="Haridas S."/>
            <person name="Wolfe K.H."/>
            <person name="Lopes M.R."/>
            <person name="Hittinger C.T."/>
            <person name="Goeker M."/>
            <person name="Salamov A.A."/>
            <person name="Wisecaver J.H."/>
            <person name="Long T.M."/>
            <person name="Calvey C.H."/>
            <person name="Aerts A.L."/>
            <person name="Barry K.W."/>
            <person name="Choi C."/>
            <person name="Clum A."/>
            <person name="Coughlan A.Y."/>
            <person name="Deshpande S."/>
            <person name="Douglass A.P."/>
            <person name="Hanson S.J."/>
            <person name="Klenk H.-P."/>
            <person name="LaButti K.M."/>
            <person name="Lapidus A."/>
            <person name="Lindquist E.A."/>
            <person name="Lipzen A.M."/>
            <person name="Meier-Kolthoff J.P."/>
            <person name="Ohm R.A."/>
            <person name="Otillar R.P."/>
            <person name="Pangilinan J.L."/>
            <person name="Peng Y."/>
            <person name="Rokas A."/>
            <person name="Rosa C.A."/>
            <person name="Scheuner C."/>
            <person name="Sibirny A.A."/>
            <person name="Slot J.C."/>
            <person name="Stielow J.B."/>
            <person name="Sun H."/>
            <person name="Kurtzman C.P."/>
            <person name="Blackwell M."/>
            <person name="Grigoriev I.V."/>
            <person name="Jeffries T.W."/>
        </authorList>
    </citation>
    <scope>NUCLEOTIDE SEQUENCE [LARGE SCALE GENOMIC DNA]</scope>
    <source>
        <strain evidence="14 15">NRRL Y-2026</strain>
    </source>
</reference>
<dbReference type="PANTHER" id="PTHR48418:SF1">
    <property type="entry name" value="TRNA WYBUTOSINE-SYNTHESIZING PROTEIN 3"/>
    <property type="match status" value="1"/>
</dbReference>
<dbReference type="GeneID" id="30179741"/>
<evidence type="ECO:0000259" key="13">
    <source>
        <dbReference type="Pfam" id="PF02676"/>
    </source>
</evidence>
<dbReference type="AlphaFoldDB" id="A0A1E3NDU0"/>
<evidence type="ECO:0000256" key="10">
    <source>
        <dbReference type="ARBA" id="ARBA00058049"/>
    </source>
</evidence>
<keyword evidence="6" id="KW-0949">S-adenosyl-L-methionine</keyword>
<dbReference type="GO" id="GO:0030488">
    <property type="term" value="P:tRNA methylation"/>
    <property type="evidence" value="ECO:0007669"/>
    <property type="project" value="EnsemblFungi"/>
</dbReference>
<sequence>LMDGFDQKKEHLLKEIVFNSESNPDASPKGTIDALCLPLIFLINSHKNMVTTSSCSGRVSVFVEGSKELGIEQKNAEGEKIIKIGAKGDGGRWLFVSHEKGDIQGWWTHKDVALKFEAPPKNGDYSVETRYVLFKYEPLILHVQCRDFKAASRLYSVAMGCGFRESGIGANNNVAIRISLRLDVPIGYINENGNITSAVEESYLQMITKLAYDRFLVNEEKMKKLYDRIEQDIIKQAESGEEKVETKEERKQRKMLEGLSRRDEVRKLKEEKKRLKQLEAENAK</sequence>
<dbReference type="EMBL" id="KV454007">
    <property type="protein sequence ID" value="ODQ44305.1"/>
    <property type="molecule type" value="Genomic_DNA"/>
</dbReference>
<keyword evidence="5" id="KW-0808">Transferase</keyword>
<comment type="pathway">
    <text evidence="1">tRNA modification; wybutosine-tRNA(Phe) biosynthesis.</text>
</comment>
<feature type="domain" description="tRNA wybutosine-synthesizing protein" evidence="13">
    <location>
        <begin position="7"/>
        <end position="230"/>
    </location>
</feature>
<dbReference type="RefSeq" id="XP_019015418.1">
    <property type="nucleotide sequence ID" value="XM_019163054.1"/>
</dbReference>
<dbReference type="Proteomes" id="UP000094455">
    <property type="component" value="Unassembled WGS sequence"/>
</dbReference>
<accession>A0A1E3NDU0</accession>
<keyword evidence="7" id="KW-0819">tRNA processing</keyword>
<keyword evidence="15" id="KW-1185">Reference proteome</keyword>
<dbReference type="Gene3D" id="3.30.1960.10">
    <property type="entry name" value="tRNA wybutosine-synthesizing-like"/>
    <property type="match status" value="1"/>
</dbReference>
<evidence type="ECO:0000256" key="2">
    <source>
        <dbReference type="ARBA" id="ARBA00008569"/>
    </source>
</evidence>
<evidence type="ECO:0000256" key="1">
    <source>
        <dbReference type="ARBA" id="ARBA00004797"/>
    </source>
</evidence>
<evidence type="ECO:0000256" key="3">
    <source>
        <dbReference type="ARBA" id="ARBA00012750"/>
    </source>
</evidence>
<evidence type="ECO:0000256" key="9">
    <source>
        <dbReference type="ARBA" id="ARBA00049202"/>
    </source>
</evidence>
<dbReference type="SUPFAM" id="SSF111278">
    <property type="entry name" value="SSo0622-like"/>
    <property type="match status" value="1"/>
</dbReference>
<feature type="non-terminal residue" evidence="14">
    <location>
        <position position="1"/>
    </location>
</feature>
<dbReference type="Pfam" id="PF02676">
    <property type="entry name" value="TYW3"/>
    <property type="match status" value="1"/>
</dbReference>
<evidence type="ECO:0000256" key="4">
    <source>
        <dbReference type="ARBA" id="ARBA00022603"/>
    </source>
</evidence>
<comment type="similarity">
    <text evidence="2">Belongs to the TYW3 family.</text>
</comment>
<dbReference type="STRING" id="763406.A0A1E3NDU0"/>
<dbReference type="OrthoDB" id="263283at2759"/>
<protein>
    <recommendedName>
        <fullName evidence="11">tRNA wybutosine-synthesizing protein 3</fullName>
        <ecNumber evidence="3">2.1.1.282</ecNumber>
    </recommendedName>
    <alternativeName>
        <fullName evidence="8">tRNA(Phe) 7-((3-amino-3-carboxypropyl)-4-demethylwyosine(37)-N(4))-methyltransferase</fullName>
    </alternativeName>
</protein>
<evidence type="ECO:0000313" key="15">
    <source>
        <dbReference type="Proteomes" id="UP000094455"/>
    </source>
</evidence>
<dbReference type="GO" id="GO:0031591">
    <property type="term" value="P:wybutosine biosynthetic process"/>
    <property type="evidence" value="ECO:0007669"/>
    <property type="project" value="EnsemblFungi"/>
</dbReference>
<feature type="region of interest" description="Disordered" evidence="12">
    <location>
        <begin position="237"/>
        <end position="256"/>
    </location>
</feature>
<comment type="catalytic activity">
    <reaction evidence="9">
        <text>4-demethyl-7-[(3S)-3-amino-3-carboxypropyl]wyosine(37) in tRNA(Phe) + S-adenosyl-L-methionine = 7-[(3S)-3-amino-3-carboxypropyl]wyosine(37) in tRNA(Phe) + S-adenosyl-L-homocysteine + H(+)</text>
        <dbReference type="Rhea" id="RHEA:36635"/>
        <dbReference type="Rhea" id="RHEA-COMP:10378"/>
        <dbReference type="Rhea" id="RHEA-COMP:10379"/>
        <dbReference type="ChEBI" id="CHEBI:15378"/>
        <dbReference type="ChEBI" id="CHEBI:57856"/>
        <dbReference type="ChEBI" id="CHEBI:59789"/>
        <dbReference type="ChEBI" id="CHEBI:73543"/>
        <dbReference type="ChEBI" id="CHEBI:73550"/>
        <dbReference type="EC" id="2.1.1.282"/>
    </reaction>
</comment>
<evidence type="ECO:0000256" key="7">
    <source>
        <dbReference type="ARBA" id="ARBA00022694"/>
    </source>
</evidence>
<name>A0A1E3NDU0_9ASCO</name>
<keyword evidence="4" id="KW-0489">Methyltransferase</keyword>
<dbReference type="InterPro" id="IPR036602">
    <property type="entry name" value="tRNA_yW-synthesising-like_sf"/>
</dbReference>
<evidence type="ECO:0000256" key="5">
    <source>
        <dbReference type="ARBA" id="ARBA00022679"/>
    </source>
</evidence>
<gene>
    <name evidence="14" type="ORF">PICMEDRAFT_37070</name>
</gene>
<dbReference type="FunFam" id="3.30.1960.10:FF:000003">
    <property type="entry name" value="tRNA methyltransferase"/>
    <property type="match status" value="1"/>
</dbReference>
<evidence type="ECO:0000256" key="12">
    <source>
        <dbReference type="SAM" id="MobiDB-lite"/>
    </source>
</evidence>
<proteinExistence type="inferred from homology"/>
<dbReference type="GO" id="GO:0008175">
    <property type="term" value="F:tRNA methyltransferase activity"/>
    <property type="evidence" value="ECO:0007669"/>
    <property type="project" value="EnsemblFungi"/>
</dbReference>
<evidence type="ECO:0000313" key="14">
    <source>
        <dbReference type="EMBL" id="ODQ44305.1"/>
    </source>
</evidence>
<dbReference type="InterPro" id="IPR003827">
    <property type="entry name" value="tRNA_yW-synthesising"/>
</dbReference>
<organism evidence="14 15">
    <name type="scientific">Pichia membranifaciens NRRL Y-2026</name>
    <dbReference type="NCBI Taxonomy" id="763406"/>
    <lineage>
        <taxon>Eukaryota</taxon>
        <taxon>Fungi</taxon>
        <taxon>Dikarya</taxon>
        <taxon>Ascomycota</taxon>
        <taxon>Saccharomycotina</taxon>
        <taxon>Pichiomycetes</taxon>
        <taxon>Pichiales</taxon>
        <taxon>Pichiaceae</taxon>
        <taxon>Pichia</taxon>
    </lineage>
</organism>
<dbReference type="PANTHER" id="PTHR48418">
    <property type="entry name" value="TRNA WYBUTOSINE-SYNTHESIZING PROTEIN 3"/>
    <property type="match status" value="1"/>
</dbReference>
<evidence type="ECO:0000256" key="8">
    <source>
        <dbReference type="ARBA" id="ARBA00030554"/>
    </source>
</evidence>
<evidence type="ECO:0000256" key="11">
    <source>
        <dbReference type="ARBA" id="ARBA00069229"/>
    </source>
</evidence>